<dbReference type="InterPro" id="IPR044144">
    <property type="entry name" value="SAF_UxaA/GarD"/>
</dbReference>
<comment type="similarity">
    <text evidence="1">Belongs to the UxaA family.</text>
</comment>
<keyword evidence="5" id="KW-1185">Reference proteome</keyword>
<protein>
    <submittedName>
        <fullName evidence="4">Galactarate dehydratase</fullName>
    </submittedName>
</protein>
<dbReference type="CDD" id="cd11613">
    <property type="entry name" value="SAF_AH_GD"/>
    <property type="match status" value="1"/>
</dbReference>
<feature type="domain" description="SAF" evidence="3">
    <location>
        <begin position="12"/>
        <end position="84"/>
    </location>
</feature>
<dbReference type="InterPro" id="IPR048332">
    <property type="entry name" value="GD_AH_C"/>
</dbReference>
<gene>
    <name evidence="4" type="ORF">N864_02260</name>
</gene>
<dbReference type="EMBL" id="AWQS01000161">
    <property type="protein sequence ID" value="EWT04972.1"/>
    <property type="molecule type" value="Genomic_DNA"/>
</dbReference>
<evidence type="ECO:0000313" key="4">
    <source>
        <dbReference type="EMBL" id="EWT04972.1"/>
    </source>
</evidence>
<accession>W9GII3</accession>
<dbReference type="OrthoDB" id="9804574at2"/>
<reference evidence="5" key="1">
    <citation type="submission" date="2013-08" db="EMBL/GenBank/DDBJ databases">
        <title>Intrasporangium oryzae NRRL B-24470.</title>
        <authorList>
            <person name="Liu H."/>
            <person name="Wang G."/>
        </authorList>
    </citation>
    <scope>NUCLEOTIDE SEQUENCE [LARGE SCALE GENOMIC DNA]</scope>
    <source>
        <strain evidence="5">Q5-1</strain>
    </source>
</reference>
<dbReference type="Pfam" id="PF08666">
    <property type="entry name" value="SAF"/>
    <property type="match status" value="1"/>
</dbReference>
<dbReference type="GO" id="GO:0016829">
    <property type="term" value="F:lyase activity"/>
    <property type="evidence" value="ECO:0007669"/>
    <property type="project" value="UniProtKB-KW"/>
</dbReference>
<name>W9GII3_9MICO</name>
<dbReference type="SMART" id="SM00858">
    <property type="entry name" value="SAF"/>
    <property type="match status" value="1"/>
</dbReference>
<dbReference type="Proteomes" id="UP000019494">
    <property type="component" value="Unassembled WGS sequence"/>
</dbReference>
<dbReference type="RefSeq" id="WP_034718914.1">
    <property type="nucleotide sequence ID" value="NZ_AWQS01000161.1"/>
</dbReference>
<dbReference type="Pfam" id="PF20629">
    <property type="entry name" value="GD_AH_C"/>
    <property type="match status" value="1"/>
</dbReference>
<dbReference type="InterPro" id="IPR007392">
    <property type="entry name" value="GD_AH_second"/>
</dbReference>
<dbReference type="PANTHER" id="PTHR30536">
    <property type="entry name" value="ALTRONATE/GALACTARATE DEHYDRATASE"/>
    <property type="match status" value="1"/>
</dbReference>
<organism evidence="4 5">
    <name type="scientific">Intrasporangium chromatireducens Q5-1</name>
    <dbReference type="NCBI Taxonomy" id="584657"/>
    <lineage>
        <taxon>Bacteria</taxon>
        <taxon>Bacillati</taxon>
        <taxon>Actinomycetota</taxon>
        <taxon>Actinomycetes</taxon>
        <taxon>Micrococcales</taxon>
        <taxon>Intrasporangiaceae</taxon>
        <taxon>Intrasporangium</taxon>
    </lineage>
</organism>
<proteinExistence type="inferred from homology"/>
<dbReference type="InterPro" id="IPR052172">
    <property type="entry name" value="UxaA_altronate/galactarate_dh"/>
</dbReference>
<evidence type="ECO:0000259" key="3">
    <source>
        <dbReference type="SMART" id="SM00858"/>
    </source>
</evidence>
<dbReference type="InterPro" id="IPR013974">
    <property type="entry name" value="SAF"/>
</dbReference>
<dbReference type="Pfam" id="PF04295">
    <property type="entry name" value="GD_AH_second"/>
    <property type="match status" value="1"/>
</dbReference>
<keyword evidence="2" id="KW-0456">Lyase</keyword>
<dbReference type="PATRIC" id="fig|584657.3.peg.3139"/>
<dbReference type="Gene3D" id="2.30.130.110">
    <property type="match status" value="1"/>
</dbReference>
<dbReference type="PANTHER" id="PTHR30536:SF5">
    <property type="entry name" value="ALTRONATE DEHYDRATASE"/>
    <property type="match status" value="1"/>
</dbReference>
<evidence type="ECO:0000256" key="1">
    <source>
        <dbReference type="ARBA" id="ARBA00010986"/>
    </source>
</evidence>
<evidence type="ECO:0000313" key="5">
    <source>
        <dbReference type="Proteomes" id="UP000019494"/>
    </source>
</evidence>
<evidence type="ECO:0000256" key="2">
    <source>
        <dbReference type="ARBA" id="ARBA00023239"/>
    </source>
</evidence>
<dbReference type="GO" id="GO:0019698">
    <property type="term" value="P:D-galacturonate catabolic process"/>
    <property type="evidence" value="ECO:0007669"/>
    <property type="project" value="TreeGrafter"/>
</dbReference>
<sequence length="511" mass="52343">MNHQLLLLAPGDDVAIALQELAPGATAAAGDGPSVTAVSGIPRGHKVALRDLPAGTLVRKYGHIIGVTTSAVRAGEHVHVHNLAMPKGASALASGGGQQTATTALPADLRRTFMGIPRSDGRVATRNYVGVLTTVNCSATVARQVARRTEDIVAALQPEGVDGVVALTHGTGCGMADFGEGWDLLRRTLQGYARHPNIGALVVIGLGCEVNSVTGLVDSIGADATIPIEHFTIQDVGGTAAAISQGEKLVTGLAEDLRGTRRTEVGVEHLVLGLNCGGSDAWSGLTANPALGVASDLLVAAGGTSVLAETPEIYGAEQMLVERAADPAVGEALLERIRWWEHYTTSQGTTLDGNPSPGNKAGGITTILEKSLGAVAKGGHSPLAAVCGYAEPIPTPGFVFMDTPGYDPVSVTGLVAGGANLICFTTGRGSVFGSRPAPTVKLGTNSDLALRMAGDIDLDCSGVVEDGVPVEEMGRRVYDLLLDTASGRRSFSEELGLGGEEIVPWQVGAVL</sequence>
<dbReference type="AlphaFoldDB" id="W9GII3"/>
<comment type="caution">
    <text evidence="4">The sequence shown here is derived from an EMBL/GenBank/DDBJ whole genome shotgun (WGS) entry which is preliminary data.</text>
</comment>